<dbReference type="STRING" id="7739.C3Z6P0"/>
<evidence type="ECO:0000256" key="5">
    <source>
        <dbReference type="SAM" id="MobiDB-lite"/>
    </source>
</evidence>
<evidence type="ECO:0000256" key="2">
    <source>
        <dbReference type="ARBA" id="ARBA00022553"/>
    </source>
</evidence>
<dbReference type="InterPro" id="IPR011010">
    <property type="entry name" value="DNA_brk_join_enz"/>
</dbReference>
<dbReference type="Gene3D" id="1.10.443.10">
    <property type="entry name" value="Intergrase catalytic core"/>
    <property type="match status" value="1"/>
</dbReference>
<dbReference type="PANTHER" id="PTHR21446:SF13">
    <property type="entry name" value="DUF3504 DOMAIN-CONTAINING PROTEIN"/>
    <property type="match status" value="1"/>
</dbReference>
<accession>C3Z6P0</accession>
<feature type="domain" description="QRICH1-like" evidence="8">
    <location>
        <begin position="504"/>
        <end position="617"/>
    </location>
</feature>
<dbReference type="InterPro" id="IPR057926">
    <property type="entry name" value="QRICH1_dom"/>
</dbReference>
<dbReference type="Pfam" id="PF25561">
    <property type="entry name" value="QRICH1"/>
    <property type="match status" value="1"/>
</dbReference>
<reference evidence="9" key="1">
    <citation type="journal article" date="2008" name="Nature">
        <title>The amphioxus genome and the evolution of the chordate karyotype.</title>
        <authorList>
            <consortium name="US DOE Joint Genome Institute (JGI-PGF)"/>
            <person name="Putnam N.H."/>
            <person name="Butts T."/>
            <person name="Ferrier D.E.K."/>
            <person name="Furlong R.F."/>
            <person name="Hellsten U."/>
            <person name="Kawashima T."/>
            <person name="Robinson-Rechavi M."/>
            <person name="Shoguchi E."/>
            <person name="Terry A."/>
            <person name="Yu J.-K."/>
            <person name="Benito-Gutierrez E.L."/>
            <person name="Dubchak I."/>
            <person name="Garcia-Fernandez J."/>
            <person name="Gibson-Brown J.J."/>
            <person name="Grigoriev I.V."/>
            <person name="Horton A.C."/>
            <person name="de Jong P.J."/>
            <person name="Jurka J."/>
            <person name="Kapitonov V.V."/>
            <person name="Kohara Y."/>
            <person name="Kuroki Y."/>
            <person name="Lindquist E."/>
            <person name="Lucas S."/>
            <person name="Osoegawa K."/>
            <person name="Pennacchio L.A."/>
            <person name="Salamov A.A."/>
            <person name="Satou Y."/>
            <person name="Sauka-Spengler T."/>
            <person name="Schmutz J."/>
            <person name="Shin-I T."/>
            <person name="Toyoda A."/>
            <person name="Bronner-Fraser M."/>
            <person name="Fujiyama A."/>
            <person name="Holland L.Z."/>
            <person name="Holland P.W.H."/>
            <person name="Satoh N."/>
            <person name="Rokhsar D.S."/>
        </authorList>
    </citation>
    <scope>NUCLEOTIDE SEQUENCE [LARGE SCALE GENOMIC DNA]</scope>
    <source>
        <strain evidence="9">S238N-H82</strain>
        <tissue evidence="9">Testes</tissue>
    </source>
</reference>
<dbReference type="PANTHER" id="PTHR21446">
    <property type="entry name" value="DUF3504 DOMAIN-CONTAINING PROTEIN"/>
    <property type="match status" value="1"/>
</dbReference>
<dbReference type="InterPro" id="IPR013762">
    <property type="entry name" value="Integrase-like_cat_sf"/>
</dbReference>
<dbReference type="InParanoid" id="C3Z6P0"/>
<evidence type="ECO:0000256" key="1">
    <source>
        <dbReference type="ARBA" id="ARBA00022499"/>
    </source>
</evidence>
<organism>
    <name type="scientific">Branchiostoma floridae</name>
    <name type="common">Florida lancelet</name>
    <name type="synonym">Amphioxus</name>
    <dbReference type="NCBI Taxonomy" id="7739"/>
    <lineage>
        <taxon>Eukaryota</taxon>
        <taxon>Metazoa</taxon>
        <taxon>Chordata</taxon>
        <taxon>Cephalochordata</taxon>
        <taxon>Leptocardii</taxon>
        <taxon>Amphioxiformes</taxon>
        <taxon>Branchiostomatidae</taxon>
        <taxon>Branchiostoma</taxon>
    </lineage>
</organism>
<feature type="region of interest" description="Disordered" evidence="5">
    <location>
        <begin position="840"/>
        <end position="891"/>
    </location>
</feature>
<protein>
    <submittedName>
        <fullName evidence="9">Uncharacterized protein</fullName>
    </submittedName>
</protein>
<feature type="compositionally biased region" description="Low complexity" evidence="5">
    <location>
        <begin position="854"/>
        <end position="891"/>
    </location>
</feature>
<evidence type="ECO:0000256" key="6">
    <source>
        <dbReference type="SAM" id="Phobius"/>
    </source>
</evidence>
<keyword evidence="6" id="KW-0812">Transmembrane</keyword>
<evidence type="ECO:0000313" key="9">
    <source>
        <dbReference type="EMBL" id="EEN51800.1"/>
    </source>
</evidence>
<feature type="transmembrane region" description="Helical" evidence="6">
    <location>
        <begin position="35"/>
        <end position="53"/>
    </location>
</feature>
<evidence type="ECO:0000259" key="7">
    <source>
        <dbReference type="Pfam" id="PF12012"/>
    </source>
</evidence>
<dbReference type="EMBL" id="GG666589">
    <property type="protein sequence ID" value="EEN51800.1"/>
    <property type="molecule type" value="Genomic_DNA"/>
</dbReference>
<keyword evidence="1" id="KW-1017">Isopeptide bond</keyword>
<gene>
    <name evidence="9" type="ORF">BRAFLDRAFT_106251</name>
</gene>
<proteinExistence type="predicted"/>
<dbReference type="GO" id="GO:0015074">
    <property type="term" value="P:DNA integration"/>
    <property type="evidence" value="ECO:0007669"/>
    <property type="project" value="InterPro"/>
</dbReference>
<dbReference type="GO" id="GO:0003677">
    <property type="term" value="F:DNA binding"/>
    <property type="evidence" value="ECO:0007669"/>
    <property type="project" value="InterPro"/>
</dbReference>
<keyword evidence="6" id="KW-1133">Transmembrane helix</keyword>
<sequence length="913" mass="103594">MTRTSEILPRIDDCDCTPSVQHLFRRHYLLQSPMYYIRWLYAVLYSLYLLFVLRAPTDTDIVGYIENTTMAMLIRPATDGKSGEYEVTVYDCKLCASGGHKLKNMSLRYKTGKNGVQVLRFTRNGVEVSDRSQIFSTIYLYHIHSMHTKSHLFSNSLVRHIVDNDVKALQESSYTSIPLHYVLLHSSLSVLEWGGNMSRYLGYGDACIRESVVEESRNMSAMEGHQAVHSWKSHGKDSFAGKLLRSRLALQVVVERHGIAPKLLDPLFNHTIVHSVDHHGSSEWSRLRFSLHPWDKDCSTYQAFNTSVFRVLITQPNLNPLAPNTLRSINKPFYQDLYRELKNIDPQMADVVTASVIIFLLVEPSSLLPVSHGKDTVRERGVSIMDLNFDLGLDDLLNPVEPEDLSFGNQFFQHVVMDLEVFSSQPDPFAEVPRDQAESGIKNETISEESSAPPVVTQVKCVSTPPVVTQVKCVKPPRFPAPVSAQDIEDKVKQRVPKKTQASTRWGKSVWDAWATHRNQQLHNMDIALGMLTEQYAVVPTDLSRVSHEEMNFWMAKFMFEVRKLDGTPYPPKSLYLLTTAMLRHFREDLKRYDFNFLDKRDTRFEEFRKALDTRMKELTAMGIGVTKKQAEPLTPDDESRLWDSNTISTTTSQGLSYGVFLYNCKVFGLRGMDEHQRLMLDQYRFGTDAQGRYMEYTGRVSKNVQGGLQQRQVDVKRIKQYASPTNPRCVVNLFEQYTRHLPEKSGRFYRRPLIKSSEPKFSLQPVGVNKLSTYMKSMCTDAGISMEGRRITNHSGKVTLATQMWGDGFDEQTIMARTGHRSTAVRAYKRPSDALLMDVSNKLQPPPPKSRPTATATTTTDHNNSLSTVTTTATNVTVSPPRASATATGSSARGLSRLSIVQPNGIKIFMDF</sequence>
<dbReference type="eggNOG" id="ENOG502S2XV">
    <property type="taxonomic scope" value="Eukaryota"/>
</dbReference>
<dbReference type="AlphaFoldDB" id="C3Z6P0"/>
<dbReference type="InterPro" id="IPR052787">
    <property type="entry name" value="MAVS"/>
</dbReference>
<evidence type="ECO:0000256" key="3">
    <source>
        <dbReference type="ARBA" id="ARBA00022843"/>
    </source>
</evidence>
<keyword evidence="3" id="KW-0832">Ubl conjugation</keyword>
<dbReference type="GO" id="GO:0006310">
    <property type="term" value="P:DNA recombination"/>
    <property type="evidence" value="ECO:0007669"/>
    <property type="project" value="UniProtKB-KW"/>
</dbReference>
<dbReference type="Pfam" id="PF12012">
    <property type="entry name" value="DUF3504"/>
    <property type="match status" value="1"/>
</dbReference>
<dbReference type="SUPFAM" id="SSF56349">
    <property type="entry name" value="DNA breaking-rejoining enzymes"/>
    <property type="match status" value="1"/>
</dbReference>
<evidence type="ECO:0000259" key="8">
    <source>
        <dbReference type="Pfam" id="PF25561"/>
    </source>
</evidence>
<name>C3Z6P0_BRAFL</name>
<dbReference type="InterPro" id="IPR021893">
    <property type="entry name" value="ZMYM2-like_C"/>
</dbReference>
<keyword evidence="6" id="KW-0472">Membrane</keyword>
<feature type="domain" description="ZMYM2-like/QRICH1 C-terminal" evidence="7">
    <location>
        <begin position="637"/>
        <end position="779"/>
    </location>
</feature>
<keyword evidence="2" id="KW-0597">Phosphoprotein</keyword>
<keyword evidence="4" id="KW-0233">DNA recombination</keyword>
<evidence type="ECO:0000256" key="4">
    <source>
        <dbReference type="ARBA" id="ARBA00023172"/>
    </source>
</evidence>